<proteinExistence type="predicted"/>
<evidence type="ECO:0000256" key="2">
    <source>
        <dbReference type="ARBA" id="ARBA00022723"/>
    </source>
</evidence>
<evidence type="ECO:0000313" key="13">
    <source>
        <dbReference type="WBParaSite" id="PSAMB.scaffold524size48024.g6553.t1"/>
    </source>
</evidence>
<dbReference type="InterPro" id="IPR013087">
    <property type="entry name" value="Znf_C2H2_type"/>
</dbReference>
<evidence type="ECO:0000256" key="9">
    <source>
        <dbReference type="ARBA" id="ARBA00023242"/>
    </source>
</evidence>
<keyword evidence="6" id="KW-0805">Transcription regulation</keyword>
<keyword evidence="8" id="KW-0804">Transcription</keyword>
<evidence type="ECO:0000256" key="8">
    <source>
        <dbReference type="ARBA" id="ARBA00023163"/>
    </source>
</evidence>
<dbReference type="GO" id="GO:0008270">
    <property type="term" value="F:zinc ion binding"/>
    <property type="evidence" value="ECO:0007669"/>
    <property type="project" value="UniProtKB-KW"/>
</dbReference>
<dbReference type="PANTHER" id="PTHR24394">
    <property type="entry name" value="ZINC FINGER PROTEIN"/>
    <property type="match status" value="1"/>
</dbReference>
<dbReference type="GO" id="GO:0000981">
    <property type="term" value="F:DNA-binding transcription factor activity, RNA polymerase II-specific"/>
    <property type="evidence" value="ECO:0007669"/>
    <property type="project" value="TreeGrafter"/>
</dbReference>
<evidence type="ECO:0000256" key="3">
    <source>
        <dbReference type="ARBA" id="ARBA00022737"/>
    </source>
</evidence>
<reference evidence="13" key="1">
    <citation type="submission" date="2022-11" db="UniProtKB">
        <authorList>
            <consortium name="WormBaseParasite"/>
        </authorList>
    </citation>
    <scope>IDENTIFICATION</scope>
</reference>
<evidence type="ECO:0000256" key="10">
    <source>
        <dbReference type="PROSITE-ProRule" id="PRU00042"/>
    </source>
</evidence>
<dbReference type="InterPro" id="IPR036236">
    <property type="entry name" value="Znf_C2H2_sf"/>
</dbReference>
<keyword evidence="9" id="KW-0539">Nucleus</keyword>
<evidence type="ECO:0000256" key="6">
    <source>
        <dbReference type="ARBA" id="ARBA00023015"/>
    </source>
</evidence>
<evidence type="ECO:0000256" key="7">
    <source>
        <dbReference type="ARBA" id="ARBA00023125"/>
    </source>
</evidence>
<accession>A0A914WV44</accession>
<feature type="domain" description="C2H2-type" evidence="11">
    <location>
        <begin position="225"/>
        <end position="253"/>
    </location>
</feature>
<sequence>MWLFSSSPRRRRLRSLSSTRLPPVLPADDLFISLSQPLTLFDTSPSEIVLCFNCVEGAPCFVDHSCEQNEKANEREEVDAGAKLNASDLAMFEPTFASASDSWLEFYNGMKEGDCDGFEEVFIDVSTAKKAKNTDEPPLAKNDGSRRRYERFRQKRFICDYCDRAFTLKQNVQQHIWNYHIGDKKLPFKRGRRFKCRKCDQMFTTMVAATRHEHKAHKATKVKLFRCEDCLRFYPNKGQLKEHISVEHLKQRPFKCEYCNATFGRRSGMRRHAIMVHTDHTHKCPFPGCKHPGYKCTKALAAHIRSVHTNVRPYVCDVCDKAFVRRNDLNVHLAIHDDVHEYFCPNCQQGFKRQFYLKRHFKTCFKTSKSI</sequence>
<name>A0A914WV44_9BILA</name>
<keyword evidence="5" id="KW-0862">Zinc</keyword>
<dbReference type="Gene3D" id="3.30.160.60">
    <property type="entry name" value="Classic Zinc Finger"/>
    <property type="match status" value="3"/>
</dbReference>
<dbReference type="SUPFAM" id="SSF57667">
    <property type="entry name" value="beta-beta-alpha zinc fingers"/>
    <property type="match status" value="4"/>
</dbReference>
<dbReference type="GO" id="GO:0003677">
    <property type="term" value="F:DNA binding"/>
    <property type="evidence" value="ECO:0007669"/>
    <property type="project" value="UniProtKB-KW"/>
</dbReference>
<feature type="domain" description="C2H2-type" evidence="11">
    <location>
        <begin position="194"/>
        <end position="222"/>
    </location>
</feature>
<dbReference type="SMART" id="SM00355">
    <property type="entry name" value="ZnF_C2H2"/>
    <property type="match status" value="7"/>
</dbReference>
<feature type="domain" description="C2H2-type" evidence="11">
    <location>
        <begin position="254"/>
        <end position="282"/>
    </location>
</feature>
<feature type="domain" description="C2H2-type" evidence="11">
    <location>
        <begin position="157"/>
        <end position="185"/>
    </location>
</feature>
<keyword evidence="4 10" id="KW-0863">Zinc-finger</keyword>
<keyword evidence="2" id="KW-0479">Metal-binding</keyword>
<evidence type="ECO:0000256" key="4">
    <source>
        <dbReference type="ARBA" id="ARBA00022771"/>
    </source>
</evidence>
<organism evidence="12 13">
    <name type="scientific">Plectus sambesii</name>
    <dbReference type="NCBI Taxonomy" id="2011161"/>
    <lineage>
        <taxon>Eukaryota</taxon>
        <taxon>Metazoa</taxon>
        <taxon>Ecdysozoa</taxon>
        <taxon>Nematoda</taxon>
        <taxon>Chromadorea</taxon>
        <taxon>Plectida</taxon>
        <taxon>Plectina</taxon>
        <taxon>Plectoidea</taxon>
        <taxon>Plectidae</taxon>
        <taxon>Plectus</taxon>
    </lineage>
</organism>
<keyword evidence="3" id="KW-0677">Repeat</keyword>
<evidence type="ECO:0000259" key="11">
    <source>
        <dbReference type="PROSITE" id="PS50157"/>
    </source>
</evidence>
<evidence type="ECO:0000313" key="12">
    <source>
        <dbReference type="Proteomes" id="UP000887566"/>
    </source>
</evidence>
<feature type="domain" description="C2H2-type" evidence="11">
    <location>
        <begin position="314"/>
        <end position="341"/>
    </location>
</feature>
<protein>
    <submittedName>
        <fullName evidence="13">C2H2-type domain-containing protein</fullName>
    </submittedName>
</protein>
<dbReference type="FunFam" id="3.30.160.60:FF:000325">
    <property type="entry name" value="ZFP90 zinc finger protein"/>
    <property type="match status" value="1"/>
</dbReference>
<keyword evidence="7" id="KW-0238">DNA-binding</keyword>
<dbReference type="PROSITE" id="PS00028">
    <property type="entry name" value="ZINC_FINGER_C2H2_1"/>
    <property type="match status" value="5"/>
</dbReference>
<evidence type="ECO:0000256" key="1">
    <source>
        <dbReference type="ARBA" id="ARBA00004123"/>
    </source>
</evidence>
<dbReference type="WBParaSite" id="PSAMB.scaffold524size48024.g6553.t1">
    <property type="protein sequence ID" value="PSAMB.scaffold524size48024.g6553.t1"/>
    <property type="gene ID" value="PSAMB.scaffold524size48024.g6553"/>
</dbReference>
<evidence type="ECO:0000256" key="5">
    <source>
        <dbReference type="ARBA" id="ARBA00022833"/>
    </source>
</evidence>
<keyword evidence="12" id="KW-1185">Reference proteome</keyword>
<dbReference type="Pfam" id="PF00096">
    <property type="entry name" value="zf-C2H2"/>
    <property type="match status" value="4"/>
</dbReference>
<dbReference type="PANTHER" id="PTHR24394:SF29">
    <property type="entry name" value="MYONEURIN"/>
    <property type="match status" value="1"/>
</dbReference>
<dbReference type="GO" id="GO:0005634">
    <property type="term" value="C:nucleus"/>
    <property type="evidence" value="ECO:0007669"/>
    <property type="project" value="UniProtKB-SubCell"/>
</dbReference>
<dbReference type="Proteomes" id="UP000887566">
    <property type="component" value="Unplaced"/>
</dbReference>
<comment type="subcellular location">
    <subcellularLocation>
        <location evidence="1">Nucleus</location>
    </subcellularLocation>
</comment>
<dbReference type="PROSITE" id="PS50157">
    <property type="entry name" value="ZINC_FINGER_C2H2_2"/>
    <property type="match status" value="5"/>
</dbReference>
<dbReference type="AlphaFoldDB" id="A0A914WV44"/>